<evidence type="ECO:0000313" key="3">
    <source>
        <dbReference type="EnsemblMetazoa" id="CPIJ002287-PA"/>
    </source>
</evidence>
<keyword evidence="4" id="KW-1185">Reference proteome</keyword>
<dbReference type="GO" id="GO:0030866">
    <property type="term" value="P:cortical actin cytoskeleton organization"/>
    <property type="evidence" value="ECO:0007669"/>
    <property type="project" value="TreeGrafter"/>
</dbReference>
<dbReference type="Pfam" id="PF09735">
    <property type="entry name" value="Nckap1"/>
    <property type="match status" value="2"/>
</dbReference>
<organism>
    <name type="scientific">Culex quinquefasciatus</name>
    <name type="common">Southern house mosquito</name>
    <name type="synonym">Culex pungens</name>
    <dbReference type="NCBI Taxonomy" id="7176"/>
    <lineage>
        <taxon>Eukaryota</taxon>
        <taxon>Metazoa</taxon>
        <taxon>Ecdysozoa</taxon>
        <taxon>Arthropoda</taxon>
        <taxon>Hexapoda</taxon>
        <taxon>Insecta</taxon>
        <taxon>Pterygota</taxon>
        <taxon>Neoptera</taxon>
        <taxon>Endopterygota</taxon>
        <taxon>Diptera</taxon>
        <taxon>Nematocera</taxon>
        <taxon>Culicoidea</taxon>
        <taxon>Culicidae</taxon>
        <taxon>Culicinae</taxon>
        <taxon>Culicini</taxon>
        <taxon>Culex</taxon>
        <taxon>Culex</taxon>
    </lineage>
</organism>
<dbReference type="OMA" id="INVWEYT"/>
<dbReference type="GO" id="GO:0031209">
    <property type="term" value="C:SCAR complex"/>
    <property type="evidence" value="ECO:0007669"/>
    <property type="project" value="TreeGrafter"/>
</dbReference>
<reference evidence="3" key="2">
    <citation type="submission" date="2021-02" db="UniProtKB">
        <authorList>
            <consortium name="EnsemblMetazoa"/>
        </authorList>
    </citation>
    <scope>IDENTIFICATION</scope>
    <source>
        <strain evidence="3">JHB</strain>
    </source>
</reference>
<accession>B0W5G8</accession>
<reference evidence="2" key="1">
    <citation type="submission" date="2007-03" db="EMBL/GenBank/DDBJ databases">
        <title>Annotation of Culex pipiens quinquefasciatus.</title>
        <authorList>
            <consortium name="The Broad Institute Genome Sequencing Platform"/>
            <person name="Atkinson P.W."/>
            <person name="Hemingway J."/>
            <person name="Christensen B.M."/>
            <person name="Higgs S."/>
            <person name="Kodira C."/>
            <person name="Hannick L."/>
            <person name="Megy K."/>
            <person name="O'Leary S."/>
            <person name="Pearson M."/>
            <person name="Haas B.J."/>
            <person name="Mauceli E."/>
            <person name="Wortman J.R."/>
            <person name="Lee N.H."/>
            <person name="Guigo R."/>
            <person name="Stanke M."/>
            <person name="Alvarado L."/>
            <person name="Amedeo P."/>
            <person name="Antoine C.H."/>
            <person name="Arensburger P."/>
            <person name="Bidwell S.L."/>
            <person name="Crawford M."/>
            <person name="Camaro F."/>
            <person name="Devon K."/>
            <person name="Engels R."/>
            <person name="Hammond M."/>
            <person name="Howarth C."/>
            <person name="Koehrsen M."/>
            <person name="Lawson D."/>
            <person name="Montgomery P."/>
            <person name="Nene V."/>
            <person name="Nusbaum C."/>
            <person name="Puiu D."/>
            <person name="Romero-Severson J."/>
            <person name="Severson D.W."/>
            <person name="Shumway M."/>
            <person name="Sisk P."/>
            <person name="Stolte C."/>
            <person name="Zeng Q."/>
            <person name="Eisenstadt E."/>
            <person name="Fraser-Liggett C."/>
            <person name="Strausberg R."/>
            <person name="Galagan J."/>
            <person name="Birren B."/>
            <person name="Collins F.H."/>
        </authorList>
    </citation>
    <scope>NUCLEOTIDE SEQUENCE [LARGE SCALE GENOMIC DNA]</scope>
    <source>
        <strain evidence="2">JHB</strain>
    </source>
</reference>
<name>B0W5G8_CULQU</name>
<evidence type="ECO:0000313" key="2">
    <source>
        <dbReference type="EMBL" id="EDS35288.1"/>
    </source>
</evidence>
<sequence length="1107" mass="125377">MEVLHYVFENIEDEKHYVKYDNSGVFEYGPPTAAEHHQQQQQQQRKDFYKCACSDSNSSLDSGSSNEGGAAAANYKQGKSNSCECIGGGGGQQNNNNVISDNCYYSEPNIEHLDEFNGNVGVGAAAAAGEKVVKSLNPNQQKISEKLIILNDRGIGILTRIYNIKKACGDTKSKPGFLSEKALESSIKFIVKRFPNIDVKGLAAITNIKSEIIKSLSLYYYTFIHLDITLNYELTKNYMDLVTTYVSLMILLSRVEDRKAVLGLFNAAYEMQHQQSDQSFPRLGQMIIDYDAPVKKLADEFIPHQRLLASSITSLTKIYPMRNLSAEKWRELQLLSLVGTPATLLKAAKTDTMSCEYVSLETLDRWVIFGLMLNHQALGHHDTITSMWISALDSSWVVALFRDEVIYIHQYIQNTFEGMKGYGKRISEVKECYNQAVQKAGLLHRERRKFLRTALKELATIMTDQPGLLGPKALLIFIGLCYARDEILWLLRHNDNPPVVKSKGKSTEDLVDRQLPELLFHMEELRALVRKYSQVMQRYYVQYLSGYDAIDLNFKMQQLQVCPEDESIILSSLIQHGRFVDQRDARNVPRVAASTSGIVQGSQFNMCLEDPAQGSHCAKILSAAASRKKKDKNKKHMDDIKRPGDESFRKTREELTTMDKLHMALTELCFAINYCPTVNVWEYAFAPREYLCQHLETRFSRALVGMVMYNPDTMEIAKPSELLASVRAYMNVLQTVENYVHIDITRVFNNCLLQQTQAQDSHGEKTIAAHYNTWYSDVLLRKVSGGNIVFSLNQKAFVSITAEGCIPFNPEEFSDFNELRALAELIGPYGIKLLNESLMWHIANQVQELKRMVALNKEVLIILRSNFDKPEIMKEQFKRLQQVDNVLQRMTIIGVILSFRQLAQEALVDVLDQRIPFLLSSVKDFQEHVPGGDPLKTVSEMASASGLKCKVDPALSNALKAQKPELDEGEHLIVCLLMVFVAVSIPKLAKNDTSFYRASLEAHTNNTHCMAVAINNIFGAMFTICGQSDIEDRMKEFLALASSSLLRLGQESDKEAIKNRESIYLLLDQIVQESPFLTMDLLESCFPYALIRNAYHAVYKQEQLLMH</sequence>
<dbReference type="GO" id="GO:0030031">
    <property type="term" value="P:cell projection assembly"/>
    <property type="evidence" value="ECO:0007669"/>
    <property type="project" value="TreeGrafter"/>
</dbReference>
<dbReference type="EnsemblMetazoa" id="CPIJ002287-RA">
    <property type="protein sequence ID" value="CPIJ002287-PA"/>
    <property type="gene ID" value="CPIJ002287"/>
</dbReference>
<dbReference type="eggNOG" id="KOG1917">
    <property type="taxonomic scope" value="Eukaryota"/>
</dbReference>
<evidence type="ECO:0000313" key="4">
    <source>
        <dbReference type="Proteomes" id="UP000002320"/>
    </source>
</evidence>
<dbReference type="EMBL" id="DS231842">
    <property type="protein sequence ID" value="EDS35288.1"/>
    <property type="molecule type" value="Genomic_DNA"/>
</dbReference>
<dbReference type="KEGG" id="cqu:CpipJ_CPIJ002287"/>
<dbReference type="VEuPathDB" id="VectorBase:CQUJHB011126"/>
<dbReference type="STRING" id="7176.B0W5G8"/>
<dbReference type="FunCoup" id="B0W5G8">
    <property type="interactions" value="1514"/>
</dbReference>
<dbReference type="OrthoDB" id="9983817at2759"/>
<dbReference type="Proteomes" id="UP000002320">
    <property type="component" value="Unassembled WGS sequence"/>
</dbReference>
<dbReference type="VEuPathDB" id="VectorBase:CQUJHB002857"/>
<evidence type="ECO:0000256" key="1">
    <source>
        <dbReference type="ARBA" id="ARBA00037947"/>
    </source>
</evidence>
<dbReference type="PANTHER" id="PTHR12093:SF10">
    <property type="entry name" value="MEMBRANE-ASSOCIATED PROTEIN HEM"/>
    <property type="match status" value="1"/>
</dbReference>
<dbReference type="AlphaFoldDB" id="B0W5G8"/>
<dbReference type="VEuPathDB" id="VectorBase:CPIJ002287"/>
<protein>
    <submittedName>
        <fullName evidence="2 3">Membrane-associated protein gex-3</fullName>
    </submittedName>
</protein>
<dbReference type="PANTHER" id="PTHR12093">
    <property type="entry name" value="NCK-ASSOCIATED PROTEIN 1"/>
    <property type="match status" value="1"/>
</dbReference>
<dbReference type="InterPro" id="IPR019137">
    <property type="entry name" value="Nck-associated_protein-1"/>
</dbReference>
<dbReference type="GO" id="GO:0048812">
    <property type="term" value="P:neuron projection morphogenesis"/>
    <property type="evidence" value="ECO:0007669"/>
    <property type="project" value="TreeGrafter"/>
</dbReference>
<dbReference type="InParanoid" id="B0W5G8"/>
<gene>
    <name evidence="3" type="primary">6033516</name>
    <name evidence="2" type="ORF">CpipJ_CPIJ002287</name>
</gene>
<dbReference type="GO" id="GO:0016477">
    <property type="term" value="P:cell migration"/>
    <property type="evidence" value="ECO:0007669"/>
    <property type="project" value="TreeGrafter"/>
</dbReference>
<proteinExistence type="inferred from homology"/>
<comment type="similarity">
    <text evidence="1">Belongs to the HEM-1/HEM-2 family.</text>
</comment>
<dbReference type="HOGENOM" id="CLU_004450_0_0_1"/>